<keyword evidence="3" id="KW-1185">Reference proteome</keyword>
<comment type="caution">
    <text evidence="2">The sequence shown here is derived from an EMBL/GenBank/DDBJ whole genome shotgun (WGS) entry which is preliminary data.</text>
</comment>
<feature type="compositionally biased region" description="Acidic residues" evidence="1">
    <location>
        <begin position="41"/>
        <end position="65"/>
    </location>
</feature>
<feature type="region of interest" description="Disordered" evidence="1">
    <location>
        <begin position="35"/>
        <end position="65"/>
    </location>
</feature>
<sequence length="142" mass="15340">MSDKPSGIPGTSPRDEDDEVDLGISLRAVANIIDTARAADESDEDDEEGDLTAEDAADADSSDETLETLIDELNEDEQAALIALAWVGHGDYEPDEWEEALNLARERNETDPAGYLMGMEMLGDLLAEGLAAFGIVVEEIER</sequence>
<organism evidence="2 3">
    <name type="scientific">Pararoseomonas baculiformis</name>
    <dbReference type="NCBI Taxonomy" id="2820812"/>
    <lineage>
        <taxon>Bacteria</taxon>
        <taxon>Pseudomonadati</taxon>
        <taxon>Pseudomonadota</taxon>
        <taxon>Alphaproteobacteria</taxon>
        <taxon>Acetobacterales</taxon>
        <taxon>Acetobacteraceae</taxon>
        <taxon>Pararoseomonas</taxon>
    </lineage>
</organism>
<gene>
    <name evidence="2" type="ORF">J8J14_00120</name>
</gene>
<accession>A0ABS4A9G5</accession>
<proteinExistence type="predicted"/>
<evidence type="ECO:0000313" key="3">
    <source>
        <dbReference type="Proteomes" id="UP000681594"/>
    </source>
</evidence>
<dbReference type="InterPro" id="IPR022254">
    <property type="entry name" value="DUF3775"/>
</dbReference>
<evidence type="ECO:0000256" key="1">
    <source>
        <dbReference type="SAM" id="MobiDB-lite"/>
    </source>
</evidence>
<name>A0ABS4A9G5_9PROT</name>
<dbReference type="Proteomes" id="UP000681594">
    <property type="component" value="Unassembled WGS sequence"/>
</dbReference>
<dbReference type="RefSeq" id="WP_209377399.1">
    <property type="nucleotide sequence ID" value="NZ_JAGIZB010000001.1"/>
</dbReference>
<dbReference type="Pfam" id="PF12616">
    <property type="entry name" value="DUF3775"/>
    <property type="match status" value="1"/>
</dbReference>
<protein>
    <submittedName>
        <fullName evidence="2">DUF3775 domain-containing protein</fullName>
    </submittedName>
</protein>
<evidence type="ECO:0000313" key="2">
    <source>
        <dbReference type="EMBL" id="MBP0443168.1"/>
    </source>
</evidence>
<dbReference type="EMBL" id="JAGIZB010000001">
    <property type="protein sequence ID" value="MBP0443168.1"/>
    <property type="molecule type" value="Genomic_DNA"/>
</dbReference>
<feature type="region of interest" description="Disordered" evidence="1">
    <location>
        <begin position="1"/>
        <end position="22"/>
    </location>
</feature>
<reference evidence="2 3" key="1">
    <citation type="submission" date="2021-03" db="EMBL/GenBank/DDBJ databases">
        <authorList>
            <person name="So Y."/>
        </authorList>
    </citation>
    <scope>NUCLEOTIDE SEQUENCE [LARGE SCALE GENOMIC DNA]</scope>
    <source>
        <strain evidence="2 3">SSH11</strain>
    </source>
</reference>